<dbReference type="HOGENOM" id="CLU_1262458_0_0_1"/>
<dbReference type="KEGG" id="ddi:DDB_G0291277"/>
<dbReference type="InParanoid" id="Q54EX9"/>
<dbReference type="RefSeq" id="XP_635111.1">
    <property type="nucleotide sequence ID" value="XM_630019.1"/>
</dbReference>
<dbReference type="eggNOG" id="ENOG502SQDS">
    <property type="taxonomic scope" value="Eukaryota"/>
</dbReference>
<dbReference type="VEuPathDB" id="AmoebaDB:DDB_G0291277"/>
<organism evidence="1 2">
    <name type="scientific">Dictyostelium discoideum</name>
    <name type="common">Social amoeba</name>
    <dbReference type="NCBI Taxonomy" id="44689"/>
    <lineage>
        <taxon>Eukaryota</taxon>
        <taxon>Amoebozoa</taxon>
        <taxon>Evosea</taxon>
        <taxon>Eumycetozoa</taxon>
        <taxon>Dictyostelia</taxon>
        <taxon>Dictyosteliales</taxon>
        <taxon>Dictyosteliaceae</taxon>
        <taxon>Dictyostelium</taxon>
    </lineage>
</organism>
<dbReference type="FunCoup" id="Q54EX9">
    <property type="interactions" value="1"/>
</dbReference>
<dbReference type="PaxDb" id="44689-DDB0183789"/>
<dbReference type="AlphaFoldDB" id="Q54EX9"/>
<dbReference type="OMA" id="LISHFEY"/>
<evidence type="ECO:0000313" key="2">
    <source>
        <dbReference type="Proteomes" id="UP000002195"/>
    </source>
</evidence>
<evidence type="ECO:0000313" key="1">
    <source>
        <dbReference type="EMBL" id="EAL61622.1"/>
    </source>
</evidence>
<dbReference type="GeneID" id="8628058"/>
<reference evidence="1 2" key="1">
    <citation type="journal article" date="2005" name="Nature">
        <title>The genome of the social amoeba Dictyostelium discoideum.</title>
        <authorList>
            <consortium name="The Dictyostelium discoideum Sequencing Consortium"/>
            <person name="Eichinger L."/>
            <person name="Pachebat J.A."/>
            <person name="Glockner G."/>
            <person name="Rajandream M.A."/>
            <person name="Sucgang R."/>
            <person name="Berriman M."/>
            <person name="Song J."/>
            <person name="Olsen R."/>
            <person name="Szafranski K."/>
            <person name="Xu Q."/>
            <person name="Tunggal B."/>
            <person name="Kummerfeld S."/>
            <person name="Madera M."/>
            <person name="Konfortov B.A."/>
            <person name="Rivero F."/>
            <person name="Bankier A.T."/>
            <person name="Lehmann R."/>
            <person name="Hamlin N."/>
            <person name="Davies R."/>
            <person name="Gaudet P."/>
            <person name="Fey P."/>
            <person name="Pilcher K."/>
            <person name="Chen G."/>
            <person name="Saunders D."/>
            <person name="Sodergren E."/>
            <person name="Davis P."/>
            <person name="Kerhornou A."/>
            <person name="Nie X."/>
            <person name="Hall N."/>
            <person name="Anjard C."/>
            <person name="Hemphill L."/>
            <person name="Bason N."/>
            <person name="Farbrother P."/>
            <person name="Desany B."/>
            <person name="Just E."/>
            <person name="Morio T."/>
            <person name="Rost R."/>
            <person name="Churcher C."/>
            <person name="Cooper J."/>
            <person name="Haydock S."/>
            <person name="van Driessche N."/>
            <person name="Cronin A."/>
            <person name="Goodhead I."/>
            <person name="Muzny D."/>
            <person name="Mourier T."/>
            <person name="Pain A."/>
            <person name="Lu M."/>
            <person name="Harper D."/>
            <person name="Lindsay R."/>
            <person name="Hauser H."/>
            <person name="James K."/>
            <person name="Quiles M."/>
            <person name="Madan Babu M."/>
            <person name="Saito T."/>
            <person name="Buchrieser C."/>
            <person name="Wardroper A."/>
            <person name="Felder M."/>
            <person name="Thangavelu M."/>
            <person name="Johnson D."/>
            <person name="Knights A."/>
            <person name="Loulseged H."/>
            <person name="Mungall K."/>
            <person name="Oliver K."/>
            <person name="Price C."/>
            <person name="Quail M.A."/>
            <person name="Urushihara H."/>
            <person name="Hernandez J."/>
            <person name="Rabbinowitsch E."/>
            <person name="Steffen D."/>
            <person name="Sanders M."/>
            <person name="Ma J."/>
            <person name="Kohara Y."/>
            <person name="Sharp S."/>
            <person name="Simmonds M."/>
            <person name="Spiegler S."/>
            <person name="Tivey A."/>
            <person name="Sugano S."/>
            <person name="White B."/>
            <person name="Walker D."/>
            <person name="Woodward J."/>
            <person name="Winckler T."/>
            <person name="Tanaka Y."/>
            <person name="Shaulsky G."/>
            <person name="Schleicher M."/>
            <person name="Weinstock G."/>
            <person name="Rosenthal A."/>
            <person name="Cox E.C."/>
            <person name="Chisholm R.L."/>
            <person name="Gibbs R."/>
            <person name="Loomis W.F."/>
            <person name="Platzer M."/>
            <person name="Kay R.R."/>
            <person name="Williams J."/>
            <person name="Dear P.H."/>
            <person name="Noegel A.A."/>
            <person name="Barrell B."/>
            <person name="Kuspa A."/>
        </authorList>
    </citation>
    <scope>NUCLEOTIDE SEQUENCE [LARGE SCALE GENOMIC DNA]</scope>
    <source>
        <strain evidence="1 2">AX4</strain>
    </source>
</reference>
<dbReference type="dictyBase" id="DDB_G0291277"/>
<accession>Q54EX9</accession>
<name>Q54EX9_DICDI</name>
<proteinExistence type="predicted"/>
<dbReference type="Proteomes" id="UP000002195">
    <property type="component" value="Unassembled WGS sequence"/>
</dbReference>
<keyword evidence="2" id="KW-1185">Reference proteome</keyword>
<comment type="caution">
    <text evidence="1">The sequence shown here is derived from an EMBL/GenBank/DDBJ whole genome shotgun (WGS) entry which is preliminary data.</text>
</comment>
<sequence length="210" mass="23332">MASLEAKSTTIGVIGTTGRDKSRPLNSKHFDYLCDTFRQYLNNLETQHKIELNNITLISGGAAWSDHVAVDYFLKNPTTCKLIIHLPCLIVGYKVDEKITQYRFDVEHPNGVITNGYHSNFSKQIGRDTILDLIKAKELGAILDNSEFGFKNRNTSIAKQSDFLVAFTGAVGPAPLGGGTLDTWKKSKSLYKHHISIPESFTSIQSVLKK</sequence>
<protein>
    <submittedName>
        <fullName evidence="1">Uncharacterized protein</fullName>
    </submittedName>
</protein>
<gene>
    <name evidence="1" type="ORF">DDB_G0291277</name>
</gene>
<dbReference type="EMBL" id="AAFI02000177">
    <property type="protein sequence ID" value="EAL61622.1"/>
    <property type="molecule type" value="Genomic_DNA"/>
</dbReference>